<dbReference type="InterPro" id="IPR009057">
    <property type="entry name" value="Homeodomain-like_sf"/>
</dbReference>
<keyword evidence="4" id="KW-1185">Reference proteome</keyword>
<dbReference type="PANTHER" id="PTHR45614:SF69">
    <property type="entry name" value="CHROMOSOME UNDETERMINED SCAFFOLD_38, WHOLE GENOME SHOTGUN SEQUENCE"/>
    <property type="match status" value="1"/>
</dbReference>
<accession>A2F5W1</accession>
<dbReference type="STRING" id="5722.A2F5W1"/>
<dbReference type="GO" id="GO:0006355">
    <property type="term" value="P:regulation of DNA-templated transcription"/>
    <property type="evidence" value="ECO:0000318"/>
    <property type="project" value="GO_Central"/>
</dbReference>
<dbReference type="InterPro" id="IPR001005">
    <property type="entry name" value="SANT/Myb"/>
</dbReference>
<feature type="domain" description="Myb-like" evidence="1">
    <location>
        <begin position="71"/>
        <end position="116"/>
    </location>
</feature>
<dbReference type="PANTHER" id="PTHR45614">
    <property type="entry name" value="MYB PROTEIN-RELATED"/>
    <property type="match status" value="1"/>
</dbReference>
<dbReference type="KEGG" id="tva:4757503"/>
<organism evidence="3 4">
    <name type="scientific">Trichomonas vaginalis (strain ATCC PRA-98 / G3)</name>
    <dbReference type="NCBI Taxonomy" id="412133"/>
    <lineage>
        <taxon>Eukaryota</taxon>
        <taxon>Metamonada</taxon>
        <taxon>Parabasalia</taxon>
        <taxon>Trichomonadida</taxon>
        <taxon>Trichomonadidae</taxon>
        <taxon>Trichomonas</taxon>
    </lineage>
</organism>
<evidence type="ECO:0000313" key="4">
    <source>
        <dbReference type="Proteomes" id="UP000001542"/>
    </source>
</evidence>
<evidence type="ECO:0000259" key="1">
    <source>
        <dbReference type="PROSITE" id="PS50090"/>
    </source>
</evidence>
<keyword evidence="3" id="KW-0238">DNA-binding</keyword>
<sequence length="200" mass="23374">MSHYNSDHNSDYSDCSEKYSRIRRYKFTEEEDQRLSQLVSIYGVKSWGTIASMMQGRSSRQCRDRWNHYLSPFANNEEWNSEEDLIIIEQLKLVGKQWTYISSLLAGRTSIAVRNRACKLSRKKDADPLIKNLLKDEYKKKNHKQEDVDRIESPTKPKLEENSRIILPPCDDLLKIANVSMPQPFTFDRNGFSFPICCAV</sequence>
<dbReference type="GO" id="GO:0005634">
    <property type="term" value="C:nucleus"/>
    <property type="evidence" value="ECO:0000318"/>
    <property type="project" value="GO_Central"/>
</dbReference>
<feature type="domain" description="HTH myb-type" evidence="2">
    <location>
        <begin position="21"/>
        <end position="74"/>
    </location>
</feature>
<dbReference type="GO" id="GO:0000981">
    <property type="term" value="F:DNA-binding transcription factor activity, RNA polymerase II-specific"/>
    <property type="evidence" value="ECO:0000318"/>
    <property type="project" value="GO_Central"/>
</dbReference>
<dbReference type="SMART" id="SM00717">
    <property type="entry name" value="SANT"/>
    <property type="match status" value="2"/>
</dbReference>
<dbReference type="eggNOG" id="KOG0048">
    <property type="taxonomic scope" value="Eukaryota"/>
</dbReference>
<dbReference type="PROSITE" id="PS51294">
    <property type="entry name" value="HTH_MYB"/>
    <property type="match status" value="2"/>
</dbReference>
<evidence type="ECO:0000313" key="3">
    <source>
        <dbReference type="EMBL" id="EAX99686.1"/>
    </source>
</evidence>
<proteinExistence type="predicted"/>
<dbReference type="SMR" id="A2F5W1"/>
<gene>
    <name evidence="3" type="ORF">TVAG_468560</name>
</gene>
<dbReference type="InterPro" id="IPR017930">
    <property type="entry name" value="Myb_dom"/>
</dbReference>
<dbReference type="SUPFAM" id="SSF46689">
    <property type="entry name" value="Homeodomain-like"/>
    <property type="match status" value="1"/>
</dbReference>
<evidence type="ECO:0000259" key="2">
    <source>
        <dbReference type="PROSITE" id="PS51294"/>
    </source>
</evidence>
<reference evidence="3" key="2">
    <citation type="journal article" date="2007" name="Science">
        <title>Draft genome sequence of the sexually transmitted pathogen Trichomonas vaginalis.</title>
        <authorList>
            <person name="Carlton J.M."/>
            <person name="Hirt R.P."/>
            <person name="Silva J.C."/>
            <person name="Delcher A.L."/>
            <person name="Schatz M."/>
            <person name="Zhao Q."/>
            <person name="Wortman J.R."/>
            <person name="Bidwell S.L."/>
            <person name="Alsmark U.C.M."/>
            <person name="Besteiro S."/>
            <person name="Sicheritz-Ponten T."/>
            <person name="Noel C.J."/>
            <person name="Dacks J.B."/>
            <person name="Foster P.G."/>
            <person name="Simillion C."/>
            <person name="Van de Peer Y."/>
            <person name="Miranda-Saavedra D."/>
            <person name="Barton G.J."/>
            <person name="Westrop G.D."/>
            <person name="Mueller S."/>
            <person name="Dessi D."/>
            <person name="Fiori P.L."/>
            <person name="Ren Q."/>
            <person name="Paulsen I."/>
            <person name="Zhang H."/>
            <person name="Bastida-Corcuera F.D."/>
            <person name="Simoes-Barbosa A."/>
            <person name="Brown M.T."/>
            <person name="Hayes R.D."/>
            <person name="Mukherjee M."/>
            <person name="Okumura C.Y."/>
            <person name="Schneider R."/>
            <person name="Smith A.J."/>
            <person name="Vanacova S."/>
            <person name="Villalvazo M."/>
            <person name="Haas B.J."/>
            <person name="Pertea M."/>
            <person name="Feldblyum T.V."/>
            <person name="Utterback T.R."/>
            <person name="Shu C.L."/>
            <person name="Osoegawa K."/>
            <person name="de Jong P.J."/>
            <person name="Hrdy I."/>
            <person name="Horvathova L."/>
            <person name="Zubacova Z."/>
            <person name="Dolezal P."/>
            <person name="Malik S.B."/>
            <person name="Logsdon J.M. Jr."/>
            <person name="Henze K."/>
            <person name="Gupta A."/>
            <person name="Wang C.C."/>
            <person name="Dunne R.L."/>
            <person name="Upcroft J.A."/>
            <person name="Upcroft P."/>
            <person name="White O."/>
            <person name="Salzberg S.L."/>
            <person name="Tang P."/>
            <person name="Chiu C.-H."/>
            <person name="Lee Y.-S."/>
            <person name="Embley T.M."/>
            <person name="Coombs G.H."/>
            <person name="Mottram J.C."/>
            <person name="Tachezy J."/>
            <person name="Fraser-Liggett C.M."/>
            <person name="Johnson P.J."/>
        </authorList>
    </citation>
    <scope>NUCLEOTIDE SEQUENCE [LARGE SCALE GENOMIC DNA]</scope>
    <source>
        <strain evidence="3">G3</strain>
    </source>
</reference>
<dbReference type="InParanoid" id="A2F5W1"/>
<dbReference type="VEuPathDB" id="TrichDB:TVAG_468560"/>
<dbReference type="RefSeq" id="XP_001312616.1">
    <property type="nucleotide sequence ID" value="XM_001312615.1"/>
</dbReference>
<dbReference type="OrthoDB" id="2143914at2759"/>
<reference evidence="3" key="1">
    <citation type="submission" date="2006-10" db="EMBL/GenBank/DDBJ databases">
        <authorList>
            <person name="Amadeo P."/>
            <person name="Zhao Q."/>
            <person name="Wortman J."/>
            <person name="Fraser-Liggett C."/>
            <person name="Carlton J."/>
        </authorList>
    </citation>
    <scope>NUCLEOTIDE SEQUENCE</scope>
    <source>
        <strain evidence="3">G3</strain>
    </source>
</reference>
<dbReference type="GO" id="GO:0000978">
    <property type="term" value="F:RNA polymerase II cis-regulatory region sequence-specific DNA binding"/>
    <property type="evidence" value="ECO:0000318"/>
    <property type="project" value="GO_Central"/>
</dbReference>
<dbReference type="Gene3D" id="1.10.10.60">
    <property type="entry name" value="Homeodomain-like"/>
    <property type="match status" value="2"/>
</dbReference>
<dbReference type="PROSITE" id="PS50090">
    <property type="entry name" value="MYB_LIKE"/>
    <property type="match status" value="2"/>
</dbReference>
<feature type="domain" description="HTH myb-type" evidence="2">
    <location>
        <begin position="79"/>
        <end position="125"/>
    </location>
</feature>
<protein>
    <submittedName>
        <fullName evidence="3">Myb-like DNA-binding domain containing protein</fullName>
    </submittedName>
</protein>
<dbReference type="CDD" id="cd00167">
    <property type="entry name" value="SANT"/>
    <property type="match status" value="2"/>
</dbReference>
<feature type="domain" description="Myb-like" evidence="1">
    <location>
        <begin position="19"/>
        <end position="70"/>
    </location>
</feature>
<dbReference type="InterPro" id="IPR050560">
    <property type="entry name" value="MYB_TF"/>
</dbReference>
<dbReference type="Pfam" id="PF13921">
    <property type="entry name" value="Myb_DNA-bind_6"/>
    <property type="match status" value="1"/>
</dbReference>
<name>A2F5W1_TRIV3</name>
<dbReference type="Proteomes" id="UP000001542">
    <property type="component" value="Unassembled WGS sequence"/>
</dbReference>
<dbReference type="AlphaFoldDB" id="A2F5W1"/>
<dbReference type="EMBL" id="DS113628">
    <property type="protein sequence ID" value="EAX99686.1"/>
    <property type="molecule type" value="Genomic_DNA"/>
</dbReference>
<dbReference type="VEuPathDB" id="TrichDB:TVAGG3_1049660"/>